<gene>
    <name evidence="1" type="ORF">DV515_00000211</name>
</gene>
<dbReference type="AlphaFoldDB" id="A0A3L8T0E0"/>
<dbReference type="EMBL" id="QUSF01000001">
    <property type="protein sequence ID" value="RLW13078.1"/>
    <property type="molecule type" value="Genomic_DNA"/>
</dbReference>
<evidence type="ECO:0000313" key="1">
    <source>
        <dbReference type="EMBL" id="RLW13078.1"/>
    </source>
</evidence>
<accession>A0A3L8T0E0</accession>
<name>A0A3L8T0E0_CHLGU</name>
<proteinExistence type="predicted"/>
<keyword evidence="2" id="KW-1185">Reference proteome</keyword>
<sequence>MTITHAGSAVPGYALLQTAAKNSTNEECVMAMAKTEPTMSYPLKFLIALGQHQLGRFIRDDALLLLSICMGVSEIPSKVQWLQEDKNLALSKKPTPFFLKSKNNKHDALLCILGPSAISRCWPSLKLKHPSLLISVHPLACRSRAPGMKVKRDNAVPFIHTDPRWLRRLGLSASSHHGTTSSHTCQSVLNGSPKGTCSPGTAGVLWRR</sequence>
<protein>
    <submittedName>
        <fullName evidence="1">Uncharacterized protein</fullName>
    </submittedName>
</protein>
<evidence type="ECO:0000313" key="2">
    <source>
        <dbReference type="Proteomes" id="UP000276834"/>
    </source>
</evidence>
<reference evidence="1 2" key="1">
    <citation type="journal article" date="2018" name="Proc. R. Soc. B">
        <title>A non-coding region near Follistatin controls head colour polymorphism in the Gouldian finch.</title>
        <authorList>
            <person name="Toomey M.B."/>
            <person name="Marques C.I."/>
            <person name="Andrade P."/>
            <person name="Araujo P.M."/>
            <person name="Sabatino S."/>
            <person name="Gazda M.A."/>
            <person name="Afonso S."/>
            <person name="Lopes R.J."/>
            <person name="Corbo J.C."/>
            <person name="Carneiro M."/>
        </authorList>
    </citation>
    <scope>NUCLEOTIDE SEQUENCE [LARGE SCALE GENOMIC DNA]</scope>
    <source>
        <strain evidence="1">Red01</strain>
        <tissue evidence="1">Muscle</tissue>
    </source>
</reference>
<organism evidence="1 2">
    <name type="scientific">Chloebia gouldiae</name>
    <name type="common">Gouldian finch</name>
    <name type="synonym">Erythrura gouldiae</name>
    <dbReference type="NCBI Taxonomy" id="44316"/>
    <lineage>
        <taxon>Eukaryota</taxon>
        <taxon>Metazoa</taxon>
        <taxon>Chordata</taxon>
        <taxon>Craniata</taxon>
        <taxon>Vertebrata</taxon>
        <taxon>Euteleostomi</taxon>
        <taxon>Archelosauria</taxon>
        <taxon>Archosauria</taxon>
        <taxon>Dinosauria</taxon>
        <taxon>Saurischia</taxon>
        <taxon>Theropoda</taxon>
        <taxon>Coelurosauria</taxon>
        <taxon>Aves</taxon>
        <taxon>Neognathae</taxon>
        <taxon>Neoaves</taxon>
        <taxon>Telluraves</taxon>
        <taxon>Australaves</taxon>
        <taxon>Passeriformes</taxon>
        <taxon>Passeroidea</taxon>
        <taxon>Passeridae</taxon>
        <taxon>Chloebia</taxon>
    </lineage>
</organism>
<comment type="caution">
    <text evidence="1">The sequence shown here is derived from an EMBL/GenBank/DDBJ whole genome shotgun (WGS) entry which is preliminary data.</text>
</comment>
<dbReference type="Proteomes" id="UP000276834">
    <property type="component" value="Unassembled WGS sequence"/>
</dbReference>